<protein>
    <recommendedName>
        <fullName evidence="1">Retrotransposon gag domain-containing protein</fullName>
    </recommendedName>
</protein>
<name>A0A822ZRT9_NELNU</name>
<feature type="domain" description="Retrotransposon gag" evidence="1">
    <location>
        <begin position="8"/>
        <end position="75"/>
    </location>
</feature>
<dbReference type="Proteomes" id="UP000607653">
    <property type="component" value="Unassembled WGS sequence"/>
</dbReference>
<comment type="caution">
    <text evidence="2">The sequence shown here is derived from an EMBL/GenBank/DDBJ whole genome shotgun (WGS) entry which is preliminary data.</text>
</comment>
<evidence type="ECO:0000313" key="3">
    <source>
        <dbReference type="Proteomes" id="UP000607653"/>
    </source>
</evidence>
<dbReference type="EMBL" id="DUZY01000007">
    <property type="protein sequence ID" value="DAD45646.1"/>
    <property type="molecule type" value="Genomic_DNA"/>
</dbReference>
<proteinExistence type="predicted"/>
<evidence type="ECO:0000313" key="2">
    <source>
        <dbReference type="EMBL" id="DAD45646.1"/>
    </source>
</evidence>
<sequence>MKNRLTRDPPRWEEYVRALNIRFGSTVYEDPMSELLDLRQAGSVQEYQEAFEELLNRVEVCEEYAVSCFLSGLKEDIQMPVRMFMPKTLHQALSLARIQEVTVGV</sequence>
<dbReference type="InterPro" id="IPR005162">
    <property type="entry name" value="Retrotrans_gag_dom"/>
</dbReference>
<keyword evidence="3" id="KW-1185">Reference proteome</keyword>
<organism evidence="2 3">
    <name type="scientific">Nelumbo nucifera</name>
    <name type="common">Sacred lotus</name>
    <dbReference type="NCBI Taxonomy" id="4432"/>
    <lineage>
        <taxon>Eukaryota</taxon>
        <taxon>Viridiplantae</taxon>
        <taxon>Streptophyta</taxon>
        <taxon>Embryophyta</taxon>
        <taxon>Tracheophyta</taxon>
        <taxon>Spermatophyta</taxon>
        <taxon>Magnoliopsida</taxon>
        <taxon>Proteales</taxon>
        <taxon>Nelumbonaceae</taxon>
        <taxon>Nelumbo</taxon>
    </lineage>
</organism>
<dbReference type="AlphaFoldDB" id="A0A822ZRT9"/>
<reference evidence="2 3" key="1">
    <citation type="journal article" date="2020" name="Mol. Biol. Evol.">
        <title>Distinct Expression and Methylation Patterns for Genes with Different Fates following a Single Whole-Genome Duplication in Flowering Plants.</title>
        <authorList>
            <person name="Shi T."/>
            <person name="Rahmani R.S."/>
            <person name="Gugger P.F."/>
            <person name="Wang M."/>
            <person name="Li H."/>
            <person name="Zhang Y."/>
            <person name="Li Z."/>
            <person name="Wang Q."/>
            <person name="Van de Peer Y."/>
            <person name="Marchal K."/>
            <person name="Chen J."/>
        </authorList>
    </citation>
    <scope>NUCLEOTIDE SEQUENCE [LARGE SCALE GENOMIC DNA]</scope>
    <source>
        <tissue evidence="2">Leaf</tissue>
    </source>
</reference>
<gene>
    <name evidence="2" type="ORF">HUJ06_003876</name>
</gene>
<evidence type="ECO:0000259" key="1">
    <source>
        <dbReference type="Pfam" id="PF03732"/>
    </source>
</evidence>
<dbReference type="Pfam" id="PF03732">
    <property type="entry name" value="Retrotrans_gag"/>
    <property type="match status" value="1"/>
</dbReference>
<accession>A0A822ZRT9</accession>